<dbReference type="HOGENOM" id="CLU_007946_6_0_9"/>
<evidence type="ECO:0000256" key="5">
    <source>
        <dbReference type="ARBA" id="ARBA00023136"/>
    </source>
</evidence>
<feature type="transmembrane region" description="Helical" evidence="6">
    <location>
        <begin position="49"/>
        <end position="69"/>
    </location>
</feature>
<feature type="transmembrane region" description="Helical" evidence="6">
    <location>
        <begin position="344"/>
        <end position="363"/>
    </location>
</feature>
<gene>
    <name evidence="7" type="ORF">CSCA_3609</name>
</gene>
<keyword evidence="5 6" id="KW-0472">Membrane</keyword>
<dbReference type="KEGG" id="csq:CSCA_3609"/>
<evidence type="ECO:0000256" key="1">
    <source>
        <dbReference type="ARBA" id="ARBA00004651"/>
    </source>
</evidence>
<dbReference type="AlphaFoldDB" id="A0A0E3M975"/>
<dbReference type="Gene3D" id="1.20.1740.10">
    <property type="entry name" value="Amino acid/polyamine transporter I"/>
    <property type="match status" value="1"/>
</dbReference>
<dbReference type="GO" id="GO:0005886">
    <property type="term" value="C:plasma membrane"/>
    <property type="evidence" value="ECO:0007669"/>
    <property type="project" value="UniProtKB-SubCell"/>
</dbReference>
<keyword evidence="4 6" id="KW-1133">Transmembrane helix</keyword>
<protein>
    <submittedName>
        <fullName evidence="7">Amino acid permease</fullName>
    </submittedName>
</protein>
<dbReference type="PIRSF" id="PIRSF006060">
    <property type="entry name" value="AA_transporter"/>
    <property type="match status" value="1"/>
</dbReference>
<feature type="transmembrane region" description="Helical" evidence="6">
    <location>
        <begin position="90"/>
        <end position="116"/>
    </location>
</feature>
<feature type="transmembrane region" description="Helical" evidence="6">
    <location>
        <begin position="204"/>
        <end position="223"/>
    </location>
</feature>
<evidence type="ECO:0000256" key="6">
    <source>
        <dbReference type="SAM" id="Phobius"/>
    </source>
</evidence>
<keyword evidence="2" id="KW-1003">Cell membrane</keyword>
<reference evidence="7 8" key="1">
    <citation type="journal article" date="2015" name="J. Biotechnol.">
        <title>Complete genome sequence of a malodorant-producing acetogen, Clostridium scatologenes ATCC 25775(T).</title>
        <authorList>
            <person name="Zhu Z."/>
            <person name="Guo T."/>
            <person name="Zheng H."/>
            <person name="Song T."/>
            <person name="Ouyang P."/>
            <person name="Xie J."/>
        </authorList>
    </citation>
    <scope>NUCLEOTIDE SEQUENCE [LARGE SCALE GENOMIC DNA]</scope>
    <source>
        <strain evidence="7 8">ATCC 25775</strain>
    </source>
</reference>
<feature type="transmembrane region" description="Helical" evidence="6">
    <location>
        <begin position="159"/>
        <end position="178"/>
    </location>
</feature>
<dbReference type="RefSeq" id="WP_029954776.1">
    <property type="nucleotide sequence ID" value="NZ_CP009933.1"/>
</dbReference>
<feature type="transmembrane region" description="Helical" evidence="6">
    <location>
        <begin position="128"/>
        <end position="147"/>
    </location>
</feature>
<dbReference type="EMBL" id="CP009933">
    <property type="protein sequence ID" value="AKA70734.1"/>
    <property type="molecule type" value="Genomic_DNA"/>
</dbReference>
<feature type="transmembrane region" description="Helical" evidence="6">
    <location>
        <begin position="23"/>
        <end position="43"/>
    </location>
</feature>
<evidence type="ECO:0000313" key="8">
    <source>
        <dbReference type="Proteomes" id="UP000033115"/>
    </source>
</evidence>
<accession>A0A0E3M975</accession>
<dbReference type="Proteomes" id="UP000033115">
    <property type="component" value="Chromosome"/>
</dbReference>
<dbReference type="Pfam" id="PF13520">
    <property type="entry name" value="AA_permease_2"/>
    <property type="match status" value="1"/>
</dbReference>
<proteinExistence type="predicted"/>
<organism evidence="7 8">
    <name type="scientific">Clostridium scatologenes</name>
    <dbReference type="NCBI Taxonomy" id="1548"/>
    <lineage>
        <taxon>Bacteria</taxon>
        <taxon>Bacillati</taxon>
        <taxon>Bacillota</taxon>
        <taxon>Clostridia</taxon>
        <taxon>Eubacteriales</taxon>
        <taxon>Clostridiaceae</taxon>
        <taxon>Clostridium</taxon>
    </lineage>
</organism>
<dbReference type="InterPro" id="IPR050367">
    <property type="entry name" value="APC_superfamily"/>
</dbReference>
<dbReference type="PANTHER" id="PTHR42770">
    <property type="entry name" value="AMINO ACID TRANSPORTER-RELATED"/>
    <property type="match status" value="1"/>
</dbReference>
<feature type="transmembrane region" description="Helical" evidence="6">
    <location>
        <begin position="295"/>
        <end position="323"/>
    </location>
</feature>
<dbReference type="GO" id="GO:0022857">
    <property type="term" value="F:transmembrane transporter activity"/>
    <property type="evidence" value="ECO:0007669"/>
    <property type="project" value="InterPro"/>
</dbReference>
<sequence>MTEINLNTNSESHLKRVLPLSSLIFYGLAFMIPLTIFTTYGLASVATHGMIPLTYTVATIAMGFTAFSYSRMVKSFPVAGAAYSYVTKSMNPFIGFFTGWVILLGYIMLPLLNYVVMGIYFNALIPTIPSNIFIVVAVIAIALVNHFGIKLASIVNNIIVWLQFIFLIVLLVLIFKYVTGGGGAGTLVYGNAYFNAVEFHKPGVGISAILTGASILALSYLGFDAISTLSEEAINPEKNVGKAILIACIGAGIGFVVITYFLTLCWPQAFCEIANSDSASVEVLKRICNEPWLQIFFTACFGAGLLASSLAGVTSASRVLYGMGRDRILPYRVFGKLHEKYKTPTYSIIIISVIGLLATVVPLATANGILNFGALLAFVMVNLSVIAWYFVKQKKRSGFDVIKYLVMPIIGAVINLVIWSKVDFKAMMFGLFWLILGLIYLCYKTKFFRELPPEIGV</sequence>
<keyword evidence="3 6" id="KW-0812">Transmembrane</keyword>
<dbReference type="STRING" id="1548.CSCA_3609"/>
<dbReference type="PANTHER" id="PTHR42770:SF8">
    <property type="entry name" value="PUTRESCINE IMPORTER PUUP"/>
    <property type="match status" value="1"/>
</dbReference>
<keyword evidence="8" id="KW-1185">Reference proteome</keyword>
<dbReference type="InterPro" id="IPR002293">
    <property type="entry name" value="AA/rel_permease1"/>
</dbReference>
<feature type="transmembrane region" description="Helical" evidence="6">
    <location>
        <begin position="426"/>
        <end position="443"/>
    </location>
</feature>
<feature type="transmembrane region" description="Helical" evidence="6">
    <location>
        <begin position="369"/>
        <end position="390"/>
    </location>
</feature>
<feature type="transmembrane region" description="Helical" evidence="6">
    <location>
        <begin position="243"/>
        <end position="262"/>
    </location>
</feature>
<evidence type="ECO:0000313" key="7">
    <source>
        <dbReference type="EMBL" id="AKA70734.1"/>
    </source>
</evidence>
<evidence type="ECO:0000256" key="3">
    <source>
        <dbReference type="ARBA" id="ARBA00022692"/>
    </source>
</evidence>
<comment type="subcellular location">
    <subcellularLocation>
        <location evidence="1">Cell membrane</location>
        <topology evidence="1">Multi-pass membrane protein</topology>
    </subcellularLocation>
</comment>
<name>A0A0E3M975_CLOSL</name>
<feature type="transmembrane region" description="Helical" evidence="6">
    <location>
        <begin position="402"/>
        <end position="420"/>
    </location>
</feature>
<evidence type="ECO:0000256" key="4">
    <source>
        <dbReference type="ARBA" id="ARBA00022989"/>
    </source>
</evidence>
<evidence type="ECO:0000256" key="2">
    <source>
        <dbReference type="ARBA" id="ARBA00022475"/>
    </source>
</evidence>